<name>B0TDB9_HELMI</name>
<keyword evidence="1" id="KW-0472">Membrane</keyword>
<evidence type="ECO:0000313" key="3">
    <source>
        <dbReference type="Proteomes" id="UP000008550"/>
    </source>
</evidence>
<dbReference type="AlphaFoldDB" id="B0TDB9"/>
<dbReference type="InterPro" id="IPR024529">
    <property type="entry name" value="ECF_trnsprt_substrate-spec"/>
</dbReference>
<proteinExistence type="predicted"/>
<reference evidence="2 3" key="1">
    <citation type="journal article" date="2008" name="J. Bacteriol.">
        <title>The genome of Heliobacterium modesticaldum, a phototrophic representative of the Firmicutes containing the simplest photosynthetic apparatus.</title>
        <authorList>
            <person name="Sattley W.M."/>
            <person name="Madigan M.T."/>
            <person name="Swingley W.D."/>
            <person name="Cheung P.C."/>
            <person name="Clocksin K.M."/>
            <person name="Conrad A.L."/>
            <person name="Dejesa L.C."/>
            <person name="Honchak B.M."/>
            <person name="Jung D.O."/>
            <person name="Karbach L.E."/>
            <person name="Kurdoglu A."/>
            <person name="Lahiri S."/>
            <person name="Mastrian S.D."/>
            <person name="Page L.E."/>
            <person name="Taylor H.L."/>
            <person name="Wang Z.T."/>
            <person name="Raymond J."/>
            <person name="Chen M."/>
            <person name="Blankenship R.E."/>
            <person name="Touchman J.W."/>
        </authorList>
    </citation>
    <scope>NUCLEOTIDE SEQUENCE [LARGE SCALE GENOMIC DNA]</scope>
    <source>
        <strain evidence="3">ATCC 51547 / Ice1</strain>
    </source>
</reference>
<dbReference type="Pfam" id="PF12822">
    <property type="entry name" value="ECF_trnsprt"/>
    <property type="match status" value="1"/>
</dbReference>
<evidence type="ECO:0000313" key="2">
    <source>
        <dbReference type="EMBL" id="ABZ84160.1"/>
    </source>
</evidence>
<evidence type="ECO:0000256" key="1">
    <source>
        <dbReference type="SAM" id="Phobius"/>
    </source>
</evidence>
<dbReference type="KEGG" id="hmo:HM1_1590"/>
<feature type="transmembrane region" description="Helical" evidence="1">
    <location>
        <begin position="29"/>
        <end position="48"/>
    </location>
</feature>
<dbReference type="STRING" id="498761.HM1_1590"/>
<sequence length="155" mass="16112">MIGVNTGIMVRTAVLVALAVVVQQIKVQWLAGPAVNALLIIATGYNGLWSGLLLGCLTPFLAFLAGIMPLVAVLPVIAAGNSILCISYHLLKKRNALLALAIGALLKFALMAAAVNYLIQVPPPVAKALSLPQLATAVTGGLVGMLVLRYLPQNH</sequence>
<gene>
    <name evidence="2" type="primary">hymD</name>
    <name evidence="2" type="ORF">HM1_1590</name>
</gene>
<organism evidence="2 3">
    <name type="scientific">Heliobacterium modesticaldum (strain ATCC 51547 / Ice1)</name>
    <dbReference type="NCBI Taxonomy" id="498761"/>
    <lineage>
        <taxon>Bacteria</taxon>
        <taxon>Bacillati</taxon>
        <taxon>Bacillota</taxon>
        <taxon>Clostridia</taxon>
        <taxon>Eubacteriales</taxon>
        <taxon>Heliobacteriaceae</taxon>
        <taxon>Heliomicrobium</taxon>
    </lineage>
</organism>
<feature type="transmembrane region" description="Helical" evidence="1">
    <location>
        <begin position="96"/>
        <end position="119"/>
    </location>
</feature>
<dbReference type="EMBL" id="CP000930">
    <property type="protein sequence ID" value="ABZ84160.1"/>
    <property type="molecule type" value="Genomic_DNA"/>
</dbReference>
<dbReference type="GO" id="GO:0022857">
    <property type="term" value="F:transmembrane transporter activity"/>
    <property type="evidence" value="ECO:0007669"/>
    <property type="project" value="InterPro"/>
</dbReference>
<dbReference type="eggNOG" id="ENOG5032UR1">
    <property type="taxonomic scope" value="Bacteria"/>
</dbReference>
<feature type="transmembrane region" description="Helical" evidence="1">
    <location>
        <begin position="131"/>
        <end position="151"/>
    </location>
</feature>
<dbReference type="Proteomes" id="UP000008550">
    <property type="component" value="Chromosome"/>
</dbReference>
<feature type="transmembrane region" description="Helical" evidence="1">
    <location>
        <begin position="60"/>
        <end position="84"/>
    </location>
</feature>
<accession>B0TDB9</accession>
<keyword evidence="3" id="KW-1185">Reference proteome</keyword>
<keyword evidence="1" id="KW-1133">Transmembrane helix</keyword>
<protein>
    <submittedName>
        <fullName evidence="2">Iron only hydrogenase, hymd subunit, putative</fullName>
    </submittedName>
</protein>
<keyword evidence="1" id="KW-0812">Transmembrane</keyword>
<dbReference type="HOGENOM" id="CLU_123730_2_0_9"/>